<evidence type="ECO:0000256" key="6">
    <source>
        <dbReference type="ARBA" id="ARBA00022918"/>
    </source>
</evidence>
<evidence type="ECO:0000259" key="7">
    <source>
        <dbReference type="Pfam" id="PF17917"/>
    </source>
</evidence>
<evidence type="ECO:0000256" key="1">
    <source>
        <dbReference type="ARBA" id="ARBA00022679"/>
    </source>
</evidence>
<evidence type="ECO:0000256" key="4">
    <source>
        <dbReference type="ARBA" id="ARBA00022759"/>
    </source>
</evidence>
<feature type="domain" description="Reverse transcriptase RNase H-like" evidence="7">
    <location>
        <begin position="27"/>
        <end position="84"/>
    </location>
</feature>
<evidence type="ECO:0000256" key="3">
    <source>
        <dbReference type="ARBA" id="ARBA00022722"/>
    </source>
</evidence>
<proteinExistence type="predicted"/>
<organism evidence="8 9">
    <name type="scientific">Solanum verrucosum</name>
    <dbReference type="NCBI Taxonomy" id="315347"/>
    <lineage>
        <taxon>Eukaryota</taxon>
        <taxon>Viridiplantae</taxon>
        <taxon>Streptophyta</taxon>
        <taxon>Embryophyta</taxon>
        <taxon>Tracheophyta</taxon>
        <taxon>Spermatophyta</taxon>
        <taxon>Magnoliopsida</taxon>
        <taxon>eudicotyledons</taxon>
        <taxon>Gunneridae</taxon>
        <taxon>Pentapetalae</taxon>
        <taxon>asterids</taxon>
        <taxon>lamiids</taxon>
        <taxon>Solanales</taxon>
        <taxon>Solanaceae</taxon>
        <taxon>Solanoideae</taxon>
        <taxon>Solaneae</taxon>
        <taxon>Solanum</taxon>
    </lineage>
</organism>
<keyword evidence="9" id="KW-1185">Reference proteome</keyword>
<dbReference type="GO" id="GO:0003964">
    <property type="term" value="F:RNA-directed DNA polymerase activity"/>
    <property type="evidence" value="ECO:0007669"/>
    <property type="project" value="UniProtKB-KW"/>
</dbReference>
<keyword evidence="3" id="KW-0540">Nuclease</keyword>
<evidence type="ECO:0000313" key="8">
    <source>
        <dbReference type="EMBL" id="WMV42040.1"/>
    </source>
</evidence>
<dbReference type="EMBL" id="CP133619">
    <property type="protein sequence ID" value="WMV42040.1"/>
    <property type="molecule type" value="Genomic_DNA"/>
</dbReference>
<evidence type="ECO:0000313" key="9">
    <source>
        <dbReference type="Proteomes" id="UP001234989"/>
    </source>
</evidence>
<reference evidence="8" key="1">
    <citation type="submission" date="2023-08" db="EMBL/GenBank/DDBJ databases">
        <title>A de novo genome assembly of Solanum verrucosum Schlechtendal, a Mexican diploid species geographically isolated from the other diploid A-genome species in potato relatives.</title>
        <authorList>
            <person name="Hosaka K."/>
        </authorList>
    </citation>
    <scope>NUCLEOTIDE SEQUENCE</scope>
    <source>
        <tissue evidence="8">Young leaves</tissue>
    </source>
</reference>
<evidence type="ECO:0000256" key="5">
    <source>
        <dbReference type="ARBA" id="ARBA00022801"/>
    </source>
</evidence>
<protein>
    <recommendedName>
        <fullName evidence="7">Reverse transcriptase RNase H-like domain-containing protein</fullName>
    </recommendedName>
</protein>
<dbReference type="SUPFAM" id="SSF56672">
    <property type="entry name" value="DNA/RNA polymerases"/>
    <property type="match status" value="1"/>
</dbReference>
<dbReference type="Pfam" id="PF17917">
    <property type="entry name" value="RT_RNaseH"/>
    <property type="match status" value="1"/>
</dbReference>
<dbReference type="GO" id="GO:0016787">
    <property type="term" value="F:hydrolase activity"/>
    <property type="evidence" value="ECO:0007669"/>
    <property type="project" value="UniProtKB-KW"/>
</dbReference>
<dbReference type="GO" id="GO:0004519">
    <property type="term" value="F:endonuclease activity"/>
    <property type="evidence" value="ECO:0007669"/>
    <property type="project" value="UniProtKB-KW"/>
</dbReference>
<keyword evidence="5" id="KW-0378">Hydrolase</keyword>
<dbReference type="Proteomes" id="UP001234989">
    <property type="component" value="Chromosome 8"/>
</dbReference>
<evidence type="ECO:0000256" key="2">
    <source>
        <dbReference type="ARBA" id="ARBA00022695"/>
    </source>
</evidence>
<accession>A0AAF0U9S6</accession>
<keyword evidence="6" id="KW-0695">RNA-directed DNA polymerase</keyword>
<keyword evidence="4" id="KW-0255">Endonuclease</keyword>
<keyword evidence="1" id="KW-0808">Transferase</keyword>
<dbReference type="InterPro" id="IPR041373">
    <property type="entry name" value="RT_RNaseH"/>
</dbReference>
<keyword evidence="2" id="KW-0548">Nucleotidyltransferase</keyword>
<gene>
    <name evidence="8" type="ORF">MTR67_035425</name>
</gene>
<dbReference type="AlphaFoldDB" id="A0AAF0U9S6"/>
<dbReference type="InterPro" id="IPR043502">
    <property type="entry name" value="DNA/RNA_pol_sf"/>
</dbReference>
<sequence length="161" mass="18013">MSVRELSKAQDLVDINFCFDFTENGVDFTMYYDSCGVRLGGVIMQKCKVIDYASRQLKTHERNYHTHDLELATVVFMLKLCEPQQGSRTVIGSTVRRPARGLELNYTKPRCQTTDTFTDRGGVRRTEPLASLASPLDPHAQVKTTGTFTVRGPSHGLWGGP</sequence>
<name>A0AAF0U9S6_SOLVR</name>